<reference evidence="1 2" key="1">
    <citation type="submission" date="2022-12" db="EMBL/GenBank/DDBJ databases">
        <title>Chromosome-level genome of Tegillarca granosa.</title>
        <authorList>
            <person name="Kim J."/>
        </authorList>
    </citation>
    <scope>NUCLEOTIDE SEQUENCE [LARGE SCALE GENOMIC DNA]</scope>
    <source>
        <strain evidence="1">Teg-2019</strain>
        <tissue evidence="1">Adductor muscle</tissue>
    </source>
</reference>
<proteinExistence type="predicted"/>
<dbReference type="Proteomes" id="UP001217089">
    <property type="component" value="Unassembled WGS sequence"/>
</dbReference>
<dbReference type="EMBL" id="JARBDR010000048">
    <property type="protein sequence ID" value="KAJ8321516.1"/>
    <property type="molecule type" value="Genomic_DNA"/>
</dbReference>
<evidence type="ECO:0000313" key="1">
    <source>
        <dbReference type="EMBL" id="KAJ8321516.1"/>
    </source>
</evidence>
<sequence length="89" mass="9933">MYKEKGVTQNVKPQQVVGLADHVPHVLMSEKSRTTIIIGCGARMRQKLLEGAVPGTNGNFNDYQKLLSMYDGHMTHITPDIIDWPLANL</sequence>
<protein>
    <submittedName>
        <fullName evidence="1">Uncharacterized protein</fullName>
    </submittedName>
</protein>
<keyword evidence="2" id="KW-1185">Reference proteome</keyword>
<accession>A0ABQ9FWA9</accession>
<organism evidence="1 2">
    <name type="scientific">Tegillarca granosa</name>
    <name type="common">Malaysian cockle</name>
    <name type="synonym">Anadara granosa</name>
    <dbReference type="NCBI Taxonomy" id="220873"/>
    <lineage>
        <taxon>Eukaryota</taxon>
        <taxon>Metazoa</taxon>
        <taxon>Spiralia</taxon>
        <taxon>Lophotrochozoa</taxon>
        <taxon>Mollusca</taxon>
        <taxon>Bivalvia</taxon>
        <taxon>Autobranchia</taxon>
        <taxon>Pteriomorphia</taxon>
        <taxon>Arcoida</taxon>
        <taxon>Arcoidea</taxon>
        <taxon>Arcidae</taxon>
        <taxon>Tegillarca</taxon>
    </lineage>
</organism>
<evidence type="ECO:0000313" key="2">
    <source>
        <dbReference type="Proteomes" id="UP001217089"/>
    </source>
</evidence>
<comment type="caution">
    <text evidence="1">The sequence shown here is derived from an EMBL/GenBank/DDBJ whole genome shotgun (WGS) entry which is preliminary data.</text>
</comment>
<gene>
    <name evidence="1" type="ORF">KUTeg_000928</name>
</gene>
<name>A0ABQ9FWA9_TEGGR</name>